<dbReference type="InterPro" id="IPR006186">
    <property type="entry name" value="Ser/Thr-sp_prot-phosphatase"/>
</dbReference>
<sequence>MSLLGRLRRKARYSTDNCRIYAIGDVHGCFPLLVRLLQMIEQDQRARFPLETHVVLLGDYVDRGPQSRDVCELLHAMEGSAYFHCLKGNHEETMLRVLDGNRMALRFWLKYGGEETLQSWGIDPSLIERAYVSEGSQWQLIEEFQAAVPEAMVRWMRALPAFHRHGDYLFAHAGVRPRLKLEEQSDEDLLWIREPFLSSKARHPWRVVHGHSQTDTAEILHNRIGIDTGAYRTGILTAIGIEDDDAWPIEAVTA</sequence>
<dbReference type="RefSeq" id="WP_129403103.1">
    <property type="nucleotide sequence ID" value="NZ_SBKP01000002.1"/>
</dbReference>
<dbReference type="InterPro" id="IPR050126">
    <property type="entry name" value="Ap4A_hydrolase"/>
</dbReference>
<protein>
    <submittedName>
        <fullName evidence="2">Serine/threonine protein phosphatase</fullName>
    </submittedName>
</protein>
<name>A0A4Q1KKG6_9SPHN</name>
<dbReference type="Proteomes" id="UP000290958">
    <property type="component" value="Unassembled WGS sequence"/>
</dbReference>
<dbReference type="InterPro" id="IPR029052">
    <property type="entry name" value="Metallo-depent_PP-like"/>
</dbReference>
<proteinExistence type="predicted"/>
<feature type="domain" description="Calcineurin-like phosphoesterase" evidence="1">
    <location>
        <begin position="19"/>
        <end position="215"/>
    </location>
</feature>
<evidence type="ECO:0000259" key="1">
    <source>
        <dbReference type="Pfam" id="PF00149"/>
    </source>
</evidence>
<comment type="caution">
    <text evidence="2">The sequence shown here is derived from an EMBL/GenBank/DDBJ whole genome shotgun (WGS) entry which is preliminary data.</text>
</comment>
<organism evidence="2 3">
    <name type="scientific">Sphingobium fluviale</name>
    <dbReference type="NCBI Taxonomy" id="2506423"/>
    <lineage>
        <taxon>Bacteria</taxon>
        <taxon>Pseudomonadati</taxon>
        <taxon>Pseudomonadota</taxon>
        <taxon>Alphaproteobacteria</taxon>
        <taxon>Sphingomonadales</taxon>
        <taxon>Sphingomonadaceae</taxon>
        <taxon>Sphingobium</taxon>
    </lineage>
</organism>
<dbReference type="CDD" id="cd00144">
    <property type="entry name" value="MPP_PPP_family"/>
    <property type="match status" value="1"/>
</dbReference>
<dbReference type="Pfam" id="PF00149">
    <property type="entry name" value="Metallophos"/>
    <property type="match status" value="1"/>
</dbReference>
<keyword evidence="3" id="KW-1185">Reference proteome</keyword>
<dbReference type="PANTHER" id="PTHR42850">
    <property type="entry name" value="METALLOPHOSPHOESTERASE"/>
    <property type="match status" value="1"/>
</dbReference>
<reference evidence="3" key="1">
    <citation type="submission" date="2019-01" db="EMBL/GenBank/DDBJ databases">
        <title>Cytophagaceae bacterium strain CAR-16.</title>
        <authorList>
            <person name="Chen W.-M."/>
        </authorList>
    </citation>
    <scope>NUCLEOTIDE SEQUENCE [LARGE SCALE GENOMIC DNA]</scope>
    <source>
        <strain evidence="3">CHR27</strain>
    </source>
</reference>
<dbReference type="PRINTS" id="PR00114">
    <property type="entry name" value="STPHPHTASE"/>
</dbReference>
<accession>A0A4Q1KKG6</accession>
<dbReference type="Gene3D" id="3.60.21.10">
    <property type="match status" value="1"/>
</dbReference>
<dbReference type="InterPro" id="IPR004843">
    <property type="entry name" value="Calcineurin-like_PHP"/>
</dbReference>
<dbReference type="GO" id="GO:0016791">
    <property type="term" value="F:phosphatase activity"/>
    <property type="evidence" value="ECO:0007669"/>
    <property type="project" value="TreeGrafter"/>
</dbReference>
<dbReference type="OrthoDB" id="9807890at2"/>
<evidence type="ECO:0000313" key="2">
    <source>
        <dbReference type="EMBL" id="RXR30353.1"/>
    </source>
</evidence>
<dbReference type="GO" id="GO:0005737">
    <property type="term" value="C:cytoplasm"/>
    <property type="evidence" value="ECO:0007669"/>
    <property type="project" value="TreeGrafter"/>
</dbReference>
<dbReference type="AlphaFoldDB" id="A0A4Q1KKG6"/>
<gene>
    <name evidence="2" type="ORF">EQG66_03215</name>
</gene>
<dbReference type="PANTHER" id="PTHR42850:SF4">
    <property type="entry name" value="ZINC-DEPENDENT ENDOPOLYPHOSPHATASE"/>
    <property type="match status" value="1"/>
</dbReference>
<dbReference type="GO" id="GO:0110154">
    <property type="term" value="P:RNA decapping"/>
    <property type="evidence" value="ECO:0007669"/>
    <property type="project" value="TreeGrafter"/>
</dbReference>
<dbReference type="EMBL" id="SBKP01000002">
    <property type="protein sequence ID" value="RXR30353.1"/>
    <property type="molecule type" value="Genomic_DNA"/>
</dbReference>
<dbReference type="GO" id="GO:0008803">
    <property type="term" value="F:bis(5'-nucleosyl)-tetraphosphatase (symmetrical) activity"/>
    <property type="evidence" value="ECO:0007669"/>
    <property type="project" value="TreeGrafter"/>
</dbReference>
<dbReference type="SUPFAM" id="SSF56300">
    <property type="entry name" value="Metallo-dependent phosphatases"/>
    <property type="match status" value="1"/>
</dbReference>
<evidence type="ECO:0000313" key="3">
    <source>
        <dbReference type="Proteomes" id="UP000290958"/>
    </source>
</evidence>